<organism evidence="1 2">
    <name type="scientific">Agathobacter rectalis</name>
    <dbReference type="NCBI Taxonomy" id="39491"/>
    <lineage>
        <taxon>Bacteria</taxon>
        <taxon>Bacillati</taxon>
        <taxon>Bacillota</taxon>
        <taxon>Clostridia</taxon>
        <taxon>Lachnospirales</taxon>
        <taxon>Lachnospiraceae</taxon>
        <taxon>Agathobacter</taxon>
    </lineage>
</organism>
<dbReference type="AlphaFoldDB" id="A0A413U8I6"/>
<comment type="caution">
    <text evidence="1">The sequence shown here is derived from an EMBL/GenBank/DDBJ whole genome shotgun (WGS) entry which is preliminary data.</text>
</comment>
<evidence type="ECO:0000313" key="2">
    <source>
        <dbReference type="Proteomes" id="UP000286220"/>
    </source>
</evidence>
<dbReference type="EMBL" id="QSFZ01000001">
    <property type="protein sequence ID" value="RHA94676.1"/>
    <property type="molecule type" value="Genomic_DNA"/>
</dbReference>
<dbReference type="RefSeq" id="WP_118332474.1">
    <property type="nucleotide sequence ID" value="NZ_QSFZ01000001.1"/>
</dbReference>
<reference evidence="1 2" key="1">
    <citation type="submission" date="2018-08" db="EMBL/GenBank/DDBJ databases">
        <title>A genome reference for cultivated species of the human gut microbiota.</title>
        <authorList>
            <person name="Zou Y."/>
            <person name="Xue W."/>
            <person name="Luo G."/>
        </authorList>
    </citation>
    <scope>NUCLEOTIDE SEQUENCE [LARGE SCALE GENOMIC DNA]</scope>
    <source>
        <strain evidence="1 2">AM42-17AT</strain>
    </source>
</reference>
<protein>
    <submittedName>
        <fullName evidence="1">Uncharacterized protein</fullName>
    </submittedName>
</protein>
<evidence type="ECO:0000313" key="1">
    <source>
        <dbReference type="EMBL" id="RHA94676.1"/>
    </source>
</evidence>
<accession>A0A413U8I6</accession>
<sequence>MDMLGEQSFQPYAINTFSHRGKNFEEITPIHYVRPHEVRPYSRRDGTLVSGYWRDGDGDTTINRQTGYYSRNHNAVSQIIRIGGKIL</sequence>
<name>A0A413U8I6_9FIRM</name>
<gene>
    <name evidence="1" type="ORF">DW912_01025</name>
</gene>
<proteinExistence type="predicted"/>
<dbReference type="Proteomes" id="UP000286220">
    <property type="component" value="Unassembled WGS sequence"/>
</dbReference>